<reference evidence="5 6" key="1">
    <citation type="journal article" date="2014" name="Genome Announc.">
        <title>Draft Genome Sequence of the Agar-Degrading Bacterium Catenovulum sp. Strain DS-2, Isolated from Intestines of Haliotis diversicolor.</title>
        <authorList>
            <person name="Shan D."/>
            <person name="Li X."/>
            <person name="Gu Z."/>
            <person name="Wei G."/>
            <person name="Gao Z."/>
            <person name="Shao Z."/>
        </authorList>
    </citation>
    <scope>NUCLEOTIDE SEQUENCE [LARGE SCALE GENOMIC DNA]</scope>
    <source>
        <strain evidence="5 6">DS-2</strain>
    </source>
</reference>
<dbReference type="GO" id="GO:0042597">
    <property type="term" value="C:periplasmic space"/>
    <property type="evidence" value="ECO:0007669"/>
    <property type="project" value="UniProtKB-SubCell"/>
</dbReference>
<dbReference type="PANTHER" id="PTHR30222">
    <property type="entry name" value="SPERMIDINE/PUTRESCINE-BINDING PERIPLASMIC PROTEIN"/>
    <property type="match status" value="1"/>
</dbReference>
<evidence type="ECO:0000256" key="1">
    <source>
        <dbReference type="ARBA" id="ARBA00004418"/>
    </source>
</evidence>
<proteinExistence type="predicted"/>
<evidence type="ECO:0000256" key="4">
    <source>
        <dbReference type="ARBA" id="ARBA00022764"/>
    </source>
</evidence>
<dbReference type="GO" id="GO:0019808">
    <property type="term" value="F:polyamine binding"/>
    <property type="evidence" value="ECO:0007669"/>
    <property type="project" value="InterPro"/>
</dbReference>
<protein>
    <submittedName>
        <fullName evidence="5">Spermidine/putrescine-binding periplasmic protein</fullName>
    </submittedName>
</protein>
<organism evidence="5 6">
    <name type="scientific">Catenovulum agarivorans DS-2</name>
    <dbReference type="NCBI Taxonomy" id="1328313"/>
    <lineage>
        <taxon>Bacteria</taxon>
        <taxon>Pseudomonadati</taxon>
        <taxon>Pseudomonadota</taxon>
        <taxon>Gammaproteobacteria</taxon>
        <taxon>Alteromonadales</taxon>
        <taxon>Alteromonadaceae</taxon>
        <taxon>Catenovulum</taxon>
    </lineage>
</organism>
<comment type="caution">
    <text evidence="5">The sequence shown here is derived from an EMBL/GenBank/DDBJ whole genome shotgun (WGS) entry which is preliminary data.</text>
</comment>
<dbReference type="Pfam" id="PF13416">
    <property type="entry name" value="SBP_bac_8"/>
    <property type="match status" value="1"/>
</dbReference>
<dbReference type="eggNOG" id="COG0687">
    <property type="taxonomic scope" value="Bacteria"/>
</dbReference>
<dbReference type="PANTHER" id="PTHR30222:SF17">
    <property type="entry name" value="SPERMIDINE_PUTRESCINE-BINDING PERIPLASMIC PROTEIN"/>
    <property type="match status" value="1"/>
</dbReference>
<dbReference type="CDD" id="cd13590">
    <property type="entry name" value="PBP2_PotD_PotF_like"/>
    <property type="match status" value="1"/>
</dbReference>
<evidence type="ECO:0000313" key="5">
    <source>
        <dbReference type="EMBL" id="EWH11022.1"/>
    </source>
</evidence>
<dbReference type="GO" id="GO:0015846">
    <property type="term" value="P:polyamine transport"/>
    <property type="evidence" value="ECO:0007669"/>
    <property type="project" value="InterPro"/>
</dbReference>
<dbReference type="STRING" id="1328313.DS2_05620"/>
<evidence type="ECO:0000256" key="2">
    <source>
        <dbReference type="ARBA" id="ARBA00022448"/>
    </source>
</evidence>
<dbReference type="InterPro" id="IPR001188">
    <property type="entry name" value="Sperm_putr-bd"/>
</dbReference>
<keyword evidence="6" id="KW-1185">Reference proteome</keyword>
<name>W7QPW0_9ALTE</name>
<keyword evidence="2" id="KW-0813">Transport</keyword>
<evidence type="ECO:0000256" key="3">
    <source>
        <dbReference type="ARBA" id="ARBA00022729"/>
    </source>
</evidence>
<dbReference type="RefSeq" id="WP_035013694.1">
    <property type="nucleotide sequence ID" value="NZ_ARZY01000007.1"/>
</dbReference>
<keyword evidence="4" id="KW-0574">Periplasm</keyword>
<dbReference type="PRINTS" id="PR00909">
    <property type="entry name" value="SPERMDNBNDNG"/>
</dbReference>
<dbReference type="SUPFAM" id="SSF53850">
    <property type="entry name" value="Periplasmic binding protein-like II"/>
    <property type="match status" value="1"/>
</dbReference>
<dbReference type="InterPro" id="IPR006059">
    <property type="entry name" value="SBP"/>
</dbReference>
<dbReference type="Proteomes" id="UP000019276">
    <property type="component" value="Unassembled WGS sequence"/>
</dbReference>
<dbReference type="Gene3D" id="3.40.190.10">
    <property type="entry name" value="Periplasmic binding protein-like II"/>
    <property type="match status" value="2"/>
</dbReference>
<accession>W7QPW0</accession>
<sequence length="354" mass="40858">MLKQRVVTVALTFILTSLVSLRAAEITLLTWPDYISQSVLDEFYRQSNIQVKQVYYDSDDARDKLLNLSRGHGYDVILTSRVRLPMYIQLGWLETYQQSKLPNIQHLSPKWHEAANEFGQYCIPYFWGTIGILYNKKYISSPPTSWRVFFNQLPQYSGKVNLLNDSRTLLPMALIAAGFNSHSNQQQEINQAATLIHKHLAHINSFSALSLEQENRLNNEQIWISMAYNGDALYLKSLNPDLEFIQPTDGTNAWLDCLTISKASRHKNSVHQFINFLLLPKNALELAQQLQYPTPNLTAYKQLPLSIRQNHTLYPKLSKNVQLNQVIAPSTERYFQITYKQLVFAHKQLAQDKP</sequence>
<comment type="subcellular location">
    <subcellularLocation>
        <location evidence="1">Periplasm</location>
    </subcellularLocation>
</comment>
<dbReference type="EMBL" id="ARZY01000007">
    <property type="protein sequence ID" value="EWH11022.1"/>
    <property type="molecule type" value="Genomic_DNA"/>
</dbReference>
<gene>
    <name evidence="5" type="ORF">DS2_05620</name>
</gene>
<evidence type="ECO:0000313" key="6">
    <source>
        <dbReference type="Proteomes" id="UP000019276"/>
    </source>
</evidence>
<keyword evidence="3" id="KW-0732">Signal</keyword>
<dbReference type="AlphaFoldDB" id="W7QPW0"/>
<dbReference type="OrthoDB" id="9769319at2"/>